<accession>A0A164ZRC2</accession>
<dbReference type="GO" id="GO:0000379">
    <property type="term" value="P:tRNA-type intron splice site recognition and cleavage"/>
    <property type="evidence" value="ECO:0007669"/>
    <property type="project" value="TreeGrafter"/>
</dbReference>
<dbReference type="GO" id="GO:0000214">
    <property type="term" value="C:tRNA-intron endonuclease complex"/>
    <property type="evidence" value="ECO:0007669"/>
    <property type="project" value="TreeGrafter"/>
</dbReference>
<protein>
    <recommendedName>
        <fullName evidence="4">tRNA-splicing endonuclease subunit Sen54 N-terminal domain-containing protein</fullName>
    </recommendedName>
</protein>
<evidence type="ECO:0000256" key="3">
    <source>
        <dbReference type="SAM" id="MobiDB-lite"/>
    </source>
</evidence>
<feature type="compositionally biased region" description="Basic residues" evidence="3">
    <location>
        <begin position="441"/>
        <end position="450"/>
    </location>
</feature>
<keyword evidence="2" id="KW-0819">tRNA processing</keyword>
<name>A0A164ZRC2_XYLHT</name>
<evidence type="ECO:0000313" key="5">
    <source>
        <dbReference type="EMBL" id="KZF19412.1"/>
    </source>
</evidence>
<feature type="region of interest" description="Disordered" evidence="3">
    <location>
        <begin position="284"/>
        <end position="314"/>
    </location>
</feature>
<dbReference type="InterPro" id="IPR024336">
    <property type="entry name" value="tRNA_splic_suSen54_N"/>
</dbReference>
<evidence type="ECO:0000256" key="2">
    <source>
        <dbReference type="ARBA" id="ARBA00022694"/>
    </source>
</evidence>
<dbReference type="GeneID" id="28899657"/>
<reference evidence="5 6" key="1">
    <citation type="journal article" date="2016" name="Fungal Biol.">
        <title>The genome of Xylona heveae provides a window into fungal endophytism.</title>
        <authorList>
            <person name="Gazis R."/>
            <person name="Kuo A."/>
            <person name="Riley R."/>
            <person name="LaButti K."/>
            <person name="Lipzen A."/>
            <person name="Lin J."/>
            <person name="Amirebrahimi M."/>
            <person name="Hesse C.N."/>
            <person name="Spatafora J.W."/>
            <person name="Henrissat B."/>
            <person name="Hainaut M."/>
            <person name="Grigoriev I.V."/>
            <person name="Hibbett D.S."/>
        </authorList>
    </citation>
    <scope>NUCLEOTIDE SEQUENCE [LARGE SCALE GENOMIC DNA]</scope>
    <source>
        <strain evidence="5 6">TC161</strain>
    </source>
</reference>
<dbReference type="PANTHER" id="PTHR21027">
    <property type="entry name" value="TRNA-SPLICING ENDONUCLEASE SUBUNIT SEN54"/>
    <property type="match status" value="1"/>
</dbReference>
<dbReference type="InterPro" id="IPR024337">
    <property type="entry name" value="tRNA_splic_suSen54"/>
</dbReference>
<dbReference type="OMA" id="MYMRLRH"/>
<dbReference type="STRING" id="1328760.A0A164ZRC2"/>
<dbReference type="Proteomes" id="UP000076632">
    <property type="component" value="Unassembled WGS sequence"/>
</dbReference>
<feature type="domain" description="tRNA-splicing endonuclease subunit Sen54 N-terminal" evidence="4">
    <location>
        <begin position="72"/>
        <end position="140"/>
    </location>
</feature>
<evidence type="ECO:0000256" key="1">
    <source>
        <dbReference type="ARBA" id="ARBA00005736"/>
    </source>
</evidence>
<dbReference type="PANTHER" id="PTHR21027:SF1">
    <property type="entry name" value="TRNA-SPLICING ENDONUCLEASE SUBUNIT SEN54"/>
    <property type="match status" value="1"/>
</dbReference>
<dbReference type="Pfam" id="PF12928">
    <property type="entry name" value="tRNA_int_end_N2"/>
    <property type="match status" value="1"/>
</dbReference>
<feature type="region of interest" description="Disordered" evidence="3">
    <location>
        <begin position="1"/>
        <end position="20"/>
    </location>
</feature>
<feature type="region of interest" description="Disordered" evidence="3">
    <location>
        <begin position="421"/>
        <end position="450"/>
    </location>
</feature>
<evidence type="ECO:0000313" key="6">
    <source>
        <dbReference type="Proteomes" id="UP000076632"/>
    </source>
</evidence>
<dbReference type="EMBL" id="KV407466">
    <property type="protein sequence ID" value="KZF19412.1"/>
    <property type="molecule type" value="Genomic_DNA"/>
</dbReference>
<gene>
    <name evidence="5" type="ORF">L228DRAFT_263743</name>
</gene>
<dbReference type="InParanoid" id="A0A164ZRC2"/>
<evidence type="ECO:0000259" key="4">
    <source>
        <dbReference type="Pfam" id="PF12928"/>
    </source>
</evidence>
<feature type="compositionally biased region" description="Polar residues" evidence="3">
    <location>
        <begin position="297"/>
        <end position="313"/>
    </location>
</feature>
<proteinExistence type="inferred from homology"/>
<dbReference type="AlphaFoldDB" id="A0A164ZRC2"/>
<dbReference type="OrthoDB" id="408683at2759"/>
<keyword evidence="6" id="KW-1185">Reference proteome</keyword>
<dbReference type="RefSeq" id="XP_018184967.1">
    <property type="nucleotide sequence ID" value="XM_018334520.1"/>
</dbReference>
<organism evidence="5 6">
    <name type="scientific">Xylona heveae (strain CBS 132557 / TC161)</name>
    <dbReference type="NCBI Taxonomy" id="1328760"/>
    <lineage>
        <taxon>Eukaryota</taxon>
        <taxon>Fungi</taxon>
        <taxon>Dikarya</taxon>
        <taxon>Ascomycota</taxon>
        <taxon>Pezizomycotina</taxon>
        <taxon>Xylonomycetes</taxon>
        <taxon>Xylonales</taxon>
        <taxon>Xylonaceae</taxon>
        <taxon>Xylona</taxon>
    </lineage>
</organism>
<dbReference type="FunCoup" id="A0A164ZRC2">
    <property type="interactions" value="54"/>
</dbReference>
<sequence>MADADEDVVVFSGQGPPGEIDLSDETQDFRFLQNFSQDPDQGKIPKRGVKDFEPHGTSYQESVLAASRQAMHNALNCTRTHAPKSHIIGYYHPETNLTRVSVPKGPHFKNMGKADRSGHIWLLPEEALYLIERGNLDMRWPKTEHDEGVPGAEDGLPMSLQGAYAAIFGFEEELGGALTLERYLVYAGLKRCGFAVIRADSWDCPGEGEFGGGVYDPPTDAWSSGLLGMFTRLFSGLWWGKNSAHAHWTPSTSARKLGPLVKPGLYRSYNDIYRLLSVIPAHDPTIAPPRPKPVAKSDSSSITDGEASRTGTTDPPFRVAYHIYKPTPSFKKSAPGPPDFRIAVVNARETTLPTLPQIAALVESTPYCPPPASMHQSNQKLRYGYRNVVLAIVDNGVVSYMRIGDAGFAQERLFERFDAVKAGGGGRGNKRGGGRGGGRGGRGRGRGRGR</sequence>
<comment type="similarity">
    <text evidence="1">Belongs to the SEN54 family.</text>
</comment>